<accession>A0A1V6SVA9</accession>
<dbReference type="EMBL" id="MLKD01000020">
    <property type="protein sequence ID" value="OQE17589.1"/>
    <property type="molecule type" value="Genomic_DNA"/>
</dbReference>
<gene>
    <name evidence="2" type="ORF">PENSTE_c020G04318</name>
</gene>
<protein>
    <submittedName>
        <fullName evidence="2">Uncharacterized protein</fullName>
    </submittedName>
</protein>
<comment type="caution">
    <text evidence="2">The sequence shown here is derived from an EMBL/GenBank/DDBJ whole genome shotgun (WGS) entry which is preliminary data.</text>
</comment>
<evidence type="ECO:0000313" key="3">
    <source>
        <dbReference type="Proteomes" id="UP000191285"/>
    </source>
</evidence>
<feature type="region of interest" description="Disordered" evidence="1">
    <location>
        <begin position="23"/>
        <end position="74"/>
    </location>
</feature>
<dbReference type="Proteomes" id="UP000191285">
    <property type="component" value="Unassembled WGS sequence"/>
</dbReference>
<dbReference type="OrthoDB" id="4179406at2759"/>
<feature type="region of interest" description="Disordered" evidence="1">
    <location>
        <begin position="101"/>
        <end position="151"/>
    </location>
</feature>
<feature type="compositionally biased region" description="Low complexity" evidence="1">
    <location>
        <begin position="46"/>
        <end position="57"/>
    </location>
</feature>
<sequence>MSTKSSRTPGRSDLGESWVMASRASLIDGQDPEKVNEGDRERPELASPTPAPRSATAIKDKELSQSTESLASSSWTISGPELVMPSIYEVPISEASWTAPNVRSTDVSKKDIAKERGMRKRRKITANDDSQQSQDTVGSLGAGSSTPESKTRRGSLASFALALSQRNFVHVAINGLLLTLILHLLLLPELVYQARGLCKLPLIKSTYPESCIKLDPRPYPQSHPISPEETIITAQTNLESIFESSLETLTPLSHVLKESETMLRDLQTTLQSNFPDVRHALGLEFQGSGSALRTAIWEFDSLRADLRSAIDSLLASPPAKEPAGASVARDTRLAAQLRRRAEYLDRLRAQIRGKTDSLGTRFSTLDDHLEAVDGIVSRETRRASLVGIASGYDGREGLQLQSILDSLSSYTFGTKIFGGSGIGSGSTGSMGSNSDAKIESEMPRPATTLAMLRLTATHHLAVADSVERLSRQLRDFQRAKGSTWDGL</sequence>
<reference evidence="3" key="1">
    <citation type="journal article" date="2017" name="Nat. Microbiol.">
        <title>Global analysis of biosynthetic gene clusters reveals vast potential of secondary metabolite production in Penicillium species.</title>
        <authorList>
            <person name="Nielsen J.C."/>
            <person name="Grijseels S."/>
            <person name="Prigent S."/>
            <person name="Ji B."/>
            <person name="Dainat J."/>
            <person name="Nielsen K.F."/>
            <person name="Frisvad J.C."/>
            <person name="Workman M."/>
            <person name="Nielsen J."/>
        </authorList>
    </citation>
    <scope>NUCLEOTIDE SEQUENCE [LARGE SCALE GENOMIC DNA]</scope>
    <source>
        <strain evidence="3">IBT 24891</strain>
    </source>
</reference>
<proteinExistence type="predicted"/>
<keyword evidence="3" id="KW-1185">Reference proteome</keyword>
<evidence type="ECO:0000313" key="2">
    <source>
        <dbReference type="EMBL" id="OQE17589.1"/>
    </source>
</evidence>
<feature type="compositionally biased region" description="Basic and acidic residues" evidence="1">
    <location>
        <begin position="106"/>
        <end position="116"/>
    </location>
</feature>
<feature type="compositionally biased region" description="Polar residues" evidence="1">
    <location>
        <begin position="127"/>
        <end position="148"/>
    </location>
</feature>
<dbReference type="STRING" id="303698.A0A1V6SVA9"/>
<feature type="compositionally biased region" description="Low complexity" evidence="1">
    <location>
        <begin position="64"/>
        <end position="74"/>
    </location>
</feature>
<name>A0A1V6SVA9_9EURO</name>
<organism evidence="2 3">
    <name type="scientific">Penicillium steckii</name>
    <dbReference type="NCBI Taxonomy" id="303698"/>
    <lineage>
        <taxon>Eukaryota</taxon>
        <taxon>Fungi</taxon>
        <taxon>Dikarya</taxon>
        <taxon>Ascomycota</taxon>
        <taxon>Pezizomycotina</taxon>
        <taxon>Eurotiomycetes</taxon>
        <taxon>Eurotiomycetidae</taxon>
        <taxon>Eurotiales</taxon>
        <taxon>Aspergillaceae</taxon>
        <taxon>Penicillium</taxon>
    </lineage>
</organism>
<evidence type="ECO:0000256" key="1">
    <source>
        <dbReference type="SAM" id="MobiDB-lite"/>
    </source>
</evidence>
<dbReference type="AlphaFoldDB" id="A0A1V6SVA9"/>
<feature type="compositionally biased region" description="Basic and acidic residues" evidence="1">
    <location>
        <begin position="31"/>
        <end position="44"/>
    </location>
</feature>